<organism evidence="1 2">
    <name type="scientific">Pararge aegeria aegeria</name>
    <dbReference type="NCBI Taxonomy" id="348720"/>
    <lineage>
        <taxon>Eukaryota</taxon>
        <taxon>Metazoa</taxon>
        <taxon>Ecdysozoa</taxon>
        <taxon>Arthropoda</taxon>
        <taxon>Hexapoda</taxon>
        <taxon>Insecta</taxon>
        <taxon>Pterygota</taxon>
        <taxon>Neoptera</taxon>
        <taxon>Endopterygota</taxon>
        <taxon>Lepidoptera</taxon>
        <taxon>Glossata</taxon>
        <taxon>Ditrysia</taxon>
        <taxon>Papilionoidea</taxon>
        <taxon>Nymphalidae</taxon>
        <taxon>Satyrinae</taxon>
        <taxon>Satyrini</taxon>
        <taxon>Parargina</taxon>
        <taxon>Pararge</taxon>
    </lineage>
</organism>
<dbReference type="AlphaFoldDB" id="A0A8S4RFP9"/>
<dbReference type="EMBL" id="CAKXAJ010025167">
    <property type="protein sequence ID" value="CAH2235969.1"/>
    <property type="molecule type" value="Genomic_DNA"/>
</dbReference>
<sequence>MARIASISSALHTKRDVLSEITIDYIRRVTSRRAHLFLYCRTNMDCLTKLPRWSSGKQFDYGLSSLGFNVRVDNC</sequence>
<proteinExistence type="predicted"/>
<gene>
    <name evidence="1" type="primary">jg14084</name>
    <name evidence="1" type="ORF">PAEG_LOCUS13465</name>
</gene>
<keyword evidence="2" id="KW-1185">Reference proteome</keyword>
<name>A0A8S4RFP9_9NEOP</name>
<protein>
    <submittedName>
        <fullName evidence="1">Jg14084 protein</fullName>
    </submittedName>
</protein>
<comment type="caution">
    <text evidence="1">The sequence shown here is derived from an EMBL/GenBank/DDBJ whole genome shotgun (WGS) entry which is preliminary data.</text>
</comment>
<reference evidence="1" key="1">
    <citation type="submission" date="2022-03" db="EMBL/GenBank/DDBJ databases">
        <authorList>
            <person name="Lindestad O."/>
        </authorList>
    </citation>
    <scope>NUCLEOTIDE SEQUENCE</scope>
</reference>
<accession>A0A8S4RFP9</accession>
<evidence type="ECO:0000313" key="1">
    <source>
        <dbReference type="EMBL" id="CAH2235969.1"/>
    </source>
</evidence>
<evidence type="ECO:0000313" key="2">
    <source>
        <dbReference type="Proteomes" id="UP000838756"/>
    </source>
</evidence>
<dbReference type="Proteomes" id="UP000838756">
    <property type="component" value="Unassembled WGS sequence"/>
</dbReference>